<gene>
    <name evidence="11" type="ORF">B0A48_06841</name>
</gene>
<protein>
    <recommendedName>
        <fullName evidence="3 9">Cytochrome c oxidase assembly protein COX20, mitochondrial</fullName>
    </recommendedName>
</protein>
<dbReference type="PANTHER" id="PTHR31586">
    <property type="entry name" value="CYTOCHROME C OXIDASE PROTEIN 20"/>
    <property type="match status" value="1"/>
</dbReference>
<evidence type="ECO:0000256" key="5">
    <source>
        <dbReference type="ARBA" id="ARBA00022792"/>
    </source>
</evidence>
<dbReference type="Pfam" id="PF12597">
    <property type="entry name" value="Cox20"/>
    <property type="match status" value="1"/>
</dbReference>
<comment type="caution">
    <text evidence="11">The sequence shown here is derived from an EMBL/GenBank/DDBJ whole genome shotgun (WGS) entry which is preliminary data.</text>
</comment>
<reference evidence="12" key="1">
    <citation type="submission" date="2017-03" db="EMBL/GenBank/DDBJ databases">
        <title>Genomes of endolithic fungi from Antarctica.</title>
        <authorList>
            <person name="Coleine C."/>
            <person name="Masonjones S."/>
            <person name="Stajich J.E."/>
        </authorList>
    </citation>
    <scope>NUCLEOTIDE SEQUENCE [LARGE SCALE GENOMIC DNA]</scope>
    <source>
        <strain evidence="12">CCFEE 5527</strain>
    </source>
</reference>
<keyword evidence="12" id="KW-1185">Reference proteome</keyword>
<feature type="compositionally biased region" description="Basic and acidic residues" evidence="10">
    <location>
        <begin position="169"/>
        <end position="188"/>
    </location>
</feature>
<comment type="function">
    <text evidence="9">Involved in the assembly of the cytochrome c oxidase complex.</text>
</comment>
<evidence type="ECO:0000256" key="7">
    <source>
        <dbReference type="ARBA" id="ARBA00023128"/>
    </source>
</evidence>
<dbReference type="InterPro" id="IPR022533">
    <property type="entry name" value="Cox20"/>
</dbReference>
<dbReference type="FunCoup" id="A0A1V8T9Y6">
    <property type="interactions" value="369"/>
</dbReference>
<keyword evidence="4" id="KW-0812">Transmembrane</keyword>
<sequence>MADDTRLPRSPTAPLPSPDTPINRDTLTVSPENKPFTGTQWQNGKQIPYTAPPENANMMPGGTQHTAGGAVVEPTLVNAFGTVKLEEFTQLHKRPCVRDALMVGIGAGAGVGGIRGLLGAKVWTACSWAVASWMGASTVMHQYCKYQRQTEKEGMMRAMEILDKKGMEKKAREARKEKVREERRKAKEEEMEVSFAKAGEGASSGSATGKSWWKVW</sequence>
<comment type="similarity">
    <text evidence="2 9">Belongs to the COX20 family.</text>
</comment>
<feature type="compositionally biased region" description="Low complexity" evidence="10">
    <location>
        <begin position="196"/>
        <end position="216"/>
    </location>
</feature>
<evidence type="ECO:0000313" key="11">
    <source>
        <dbReference type="EMBL" id="OQO08048.1"/>
    </source>
</evidence>
<evidence type="ECO:0000256" key="2">
    <source>
        <dbReference type="ARBA" id="ARBA00009575"/>
    </source>
</evidence>
<proteinExistence type="inferred from homology"/>
<evidence type="ECO:0000256" key="1">
    <source>
        <dbReference type="ARBA" id="ARBA00004273"/>
    </source>
</evidence>
<dbReference type="EMBL" id="NAJO01000013">
    <property type="protein sequence ID" value="OQO08048.1"/>
    <property type="molecule type" value="Genomic_DNA"/>
</dbReference>
<evidence type="ECO:0000256" key="3">
    <source>
        <dbReference type="ARBA" id="ARBA00017689"/>
    </source>
</evidence>
<name>A0A1V8T9Y6_9PEZI</name>
<evidence type="ECO:0000256" key="9">
    <source>
        <dbReference type="PIRNR" id="PIRNR007871"/>
    </source>
</evidence>
<dbReference type="InParanoid" id="A0A1V8T9Y6"/>
<evidence type="ECO:0000313" key="12">
    <source>
        <dbReference type="Proteomes" id="UP000192596"/>
    </source>
</evidence>
<feature type="region of interest" description="Disordered" evidence="10">
    <location>
        <begin position="1"/>
        <end position="45"/>
    </location>
</feature>
<evidence type="ECO:0000256" key="10">
    <source>
        <dbReference type="SAM" id="MobiDB-lite"/>
    </source>
</evidence>
<evidence type="ECO:0000256" key="6">
    <source>
        <dbReference type="ARBA" id="ARBA00022989"/>
    </source>
</evidence>
<keyword evidence="6" id="KW-1133">Transmembrane helix</keyword>
<feature type="compositionally biased region" description="Polar residues" evidence="10">
    <location>
        <begin position="23"/>
        <end position="45"/>
    </location>
</feature>
<dbReference type="OrthoDB" id="14603at2759"/>
<comment type="subcellular location">
    <subcellularLocation>
        <location evidence="1 9">Mitochondrion inner membrane</location>
    </subcellularLocation>
</comment>
<evidence type="ECO:0000256" key="4">
    <source>
        <dbReference type="ARBA" id="ARBA00022692"/>
    </source>
</evidence>
<feature type="region of interest" description="Disordered" evidence="10">
    <location>
        <begin position="169"/>
        <end position="216"/>
    </location>
</feature>
<dbReference type="Proteomes" id="UP000192596">
    <property type="component" value="Unassembled WGS sequence"/>
</dbReference>
<organism evidence="11 12">
    <name type="scientific">Cryoendolithus antarcticus</name>
    <dbReference type="NCBI Taxonomy" id="1507870"/>
    <lineage>
        <taxon>Eukaryota</taxon>
        <taxon>Fungi</taxon>
        <taxon>Dikarya</taxon>
        <taxon>Ascomycota</taxon>
        <taxon>Pezizomycotina</taxon>
        <taxon>Dothideomycetes</taxon>
        <taxon>Dothideomycetidae</taxon>
        <taxon>Cladosporiales</taxon>
        <taxon>Cladosporiaceae</taxon>
        <taxon>Cryoendolithus</taxon>
    </lineage>
</organism>
<dbReference type="GO" id="GO:0005743">
    <property type="term" value="C:mitochondrial inner membrane"/>
    <property type="evidence" value="ECO:0007669"/>
    <property type="project" value="UniProtKB-SubCell"/>
</dbReference>
<accession>A0A1V8T9Y6</accession>
<evidence type="ECO:0000256" key="8">
    <source>
        <dbReference type="ARBA" id="ARBA00023136"/>
    </source>
</evidence>
<dbReference type="PIRSF" id="PIRSF007871">
    <property type="entry name" value="Cox20"/>
    <property type="match status" value="1"/>
</dbReference>
<dbReference type="AlphaFoldDB" id="A0A1V8T9Y6"/>
<keyword evidence="7 9" id="KW-0496">Mitochondrion</keyword>
<dbReference type="GO" id="GO:0033617">
    <property type="term" value="P:mitochondrial respiratory chain complex IV assembly"/>
    <property type="evidence" value="ECO:0007669"/>
    <property type="project" value="InterPro"/>
</dbReference>
<keyword evidence="5 9" id="KW-0999">Mitochondrion inner membrane</keyword>
<keyword evidence="8 9" id="KW-0472">Membrane</keyword>
<dbReference type="PANTHER" id="PTHR31586:SF1">
    <property type="entry name" value="CYTOCHROME C OXIDASE ASSEMBLY PROTEIN COX20, MITOCHONDRIAL"/>
    <property type="match status" value="1"/>
</dbReference>